<accession>A0ABY0FLM0</accession>
<evidence type="ECO:0000256" key="1">
    <source>
        <dbReference type="SAM" id="MobiDB-lite"/>
    </source>
</evidence>
<protein>
    <submittedName>
        <fullName evidence="2">Uncharacterized protein</fullName>
    </submittedName>
</protein>
<proteinExistence type="predicted"/>
<dbReference type="Proteomes" id="UP001191004">
    <property type="component" value="Unassembled WGS sequence"/>
</dbReference>
<dbReference type="RefSeq" id="WP_129604357.1">
    <property type="nucleotide sequence ID" value="NZ_PRLL01000004.1"/>
</dbReference>
<sequence>MNKDKNFEGDSIFRGASESEDGSDFENKPIDSYLENELQMVKILKESIGQQRVLDSANRKLDKQTIHDVLEVELQEKLTTLSDLDLAASLGEPGISLGFLNTNESLFDGEPDGEMFFDKVDNKSSLGQVNEILVYKLSGLPIS</sequence>
<evidence type="ECO:0000313" key="3">
    <source>
        <dbReference type="Proteomes" id="UP001191004"/>
    </source>
</evidence>
<feature type="region of interest" description="Disordered" evidence="1">
    <location>
        <begin position="1"/>
        <end position="29"/>
    </location>
</feature>
<evidence type="ECO:0000313" key="2">
    <source>
        <dbReference type="EMBL" id="RYC73761.1"/>
    </source>
</evidence>
<gene>
    <name evidence="2" type="ORF">G3KMM_00218</name>
</gene>
<comment type="caution">
    <text evidence="2">The sequence shown here is derived from an EMBL/GenBank/DDBJ whole genome shotgun (WGS) entry which is preliminary data.</text>
</comment>
<dbReference type="EMBL" id="PRLL01000004">
    <property type="protein sequence ID" value="RYC73761.1"/>
    <property type="molecule type" value="Genomic_DNA"/>
</dbReference>
<keyword evidence="3" id="KW-1185">Reference proteome</keyword>
<reference evidence="2 3" key="1">
    <citation type="journal article" date="2018" name="bioRxiv">
        <title>Evidence of independent acquisition and adaption of ultra-small bacteria to human hosts across the highly diverse yet reduced genomes of the phylum Saccharibacteria.</title>
        <authorList>
            <person name="McLean J.S."/>
            <person name="Bor B."/>
            <person name="To T.T."/>
            <person name="Liu Q."/>
            <person name="Kearns K.A."/>
            <person name="Solden L.M."/>
            <person name="Wrighton K.C."/>
            <person name="He X."/>
            <person name="Shi W."/>
        </authorList>
    </citation>
    <scope>NUCLEOTIDE SEQUENCE [LARGE SCALE GENOMIC DNA]</scope>
    <source>
        <strain evidence="2 3">TM7_KMM_G3_1_HOT_351</strain>
    </source>
</reference>
<reference evidence="2 3" key="2">
    <citation type="journal article" date="2020" name="Cell Rep.">
        <title>Acquisition and Adaptation of Ultra-small Parasitic Reduced Genome Bacteria to Mammalian Hosts.</title>
        <authorList>
            <person name="McLean J.S."/>
            <person name="Bor B."/>
            <person name="Kerns K.A."/>
            <person name="Liu Q."/>
            <person name="To T.T."/>
            <person name="Solden L."/>
            <person name="Hendrickson E.L."/>
            <person name="Wrighton K."/>
            <person name="Shi W."/>
            <person name="He X."/>
        </authorList>
    </citation>
    <scope>NUCLEOTIDE SEQUENCE [LARGE SCALE GENOMIC DNA]</scope>
    <source>
        <strain evidence="2 3">TM7_KMM_G3_1_HOT_351</strain>
    </source>
</reference>
<organism evidence="2 3">
    <name type="scientific">Candidatus Nanosyncoccus nanoralicus</name>
    <dbReference type="NCBI Taxonomy" id="2171996"/>
    <lineage>
        <taxon>Bacteria</taxon>
        <taxon>Candidatus Saccharimonadota</taxon>
        <taxon>Candidatus Nanosyncoccalia</taxon>
        <taxon>Candidatus Nanosyncoccales</taxon>
        <taxon>Candidatus Nanosyncoccaceae</taxon>
        <taxon>Candidatus Nanosyncoccus</taxon>
    </lineage>
</organism>
<name>A0ABY0FLM0_9BACT</name>